<gene>
    <name evidence="1" type="ORF">A2519_01420</name>
</gene>
<sequence length="180" mass="20500">MKKNILACLTCLFLAGCGIFDPRPSDPPSDFGANSYETYQDILNELHDMYATRNTESMSAIFPPEDTDFTFEADSLDSAAMHATARTWHRNDEIEVTRSILTNDSIIDFIHNTYPINTGADSVTVDWGYALMLSDSTHIKGTSRFTIQRYVNRYYLTRWTDRADSTGPGVKSWGRWKMEN</sequence>
<reference evidence="1 2" key="1">
    <citation type="journal article" date="2016" name="Nat. Commun.">
        <title>Thousands of microbial genomes shed light on interconnected biogeochemical processes in an aquifer system.</title>
        <authorList>
            <person name="Anantharaman K."/>
            <person name="Brown C.T."/>
            <person name="Hug L.A."/>
            <person name="Sharon I."/>
            <person name="Castelle C.J."/>
            <person name="Probst A.J."/>
            <person name="Thomas B.C."/>
            <person name="Singh A."/>
            <person name="Wilkins M.J."/>
            <person name="Karaoz U."/>
            <person name="Brodie E.L."/>
            <person name="Williams K.H."/>
            <person name="Hubbard S.S."/>
            <person name="Banfield J.F."/>
        </authorList>
    </citation>
    <scope>NUCLEOTIDE SEQUENCE [LARGE SCALE GENOMIC DNA]</scope>
</reference>
<dbReference type="PROSITE" id="PS51257">
    <property type="entry name" value="PROKAR_LIPOPROTEIN"/>
    <property type="match status" value="1"/>
</dbReference>
<name>A0A1F7F3M4_UNCRA</name>
<comment type="caution">
    <text evidence="1">The sequence shown here is derived from an EMBL/GenBank/DDBJ whole genome shotgun (WGS) entry which is preliminary data.</text>
</comment>
<proteinExistence type="predicted"/>
<dbReference type="EMBL" id="MFYX01000131">
    <property type="protein sequence ID" value="OGK01163.1"/>
    <property type="molecule type" value="Genomic_DNA"/>
</dbReference>
<organism evidence="1 2">
    <name type="scientific">Candidatus Raymondbacteria bacterium RIFOXYD12_FULL_49_13</name>
    <dbReference type="NCBI Taxonomy" id="1817890"/>
    <lineage>
        <taxon>Bacteria</taxon>
        <taxon>Raymondiibacteriota</taxon>
    </lineage>
</organism>
<protein>
    <submittedName>
        <fullName evidence="1">Uncharacterized protein</fullName>
    </submittedName>
</protein>
<dbReference type="Proteomes" id="UP000179243">
    <property type="component" value="Unassembled WGS sequence"/>
</dbReference>
<evidence type="ECO:0000313" key="2">
    <source>
        <dbReference type="Proteomes" id="UP000179243"/>
    </source>
</evidence>
<evidence type="ECO:0000313" key="1">
    <source>
        <dbReference type="EMBL" id="OGK01163.1"/>
    </source>
</evidence>
<dbReference type="AlphaFoldDB" id="A0A1F7F3M4"/>
<accession>A0A1F7F3M4</accession>